<reference evidence="2" key="1">
    <citation type="journal article" date="2014" name="Int. J. Syst. Evol. Microbiol.">
        <title>Complete genome sequence of Corynebacterium casei LMG S-19264T (=DSM 44701T), isolated from a smear-ripened cheese.</title>
        <authorList>
            <consortium name="US DOE Joint Genome Institute (JGI-PGF)"/>
            <person name="Walter F."/>
            <person name="Albersmeier A."/>
            <person name="Kalinowski J."/>
            <person name="Ruckert C."/>
        </authorList>
    </citation>
    <scope>NUCLEOTIDE SEQUENCE</scope>
    <source>
        <strain evidence="2">CGMCC 4.7403</strain>
    </source>
</reference>
<proteinExistence type="predicted"/>
<sequence length="62" mass="6824">MSHSWVSVCTPRPPPAQDSPPCPLVSLAIPEDGQPSEGLELFYQIFTREVGLTFDQLLLIQA</sequence>
<gene>
    <name evidence="2" type="ORF">GCM10017771_07910</name>
</gene>
<keyword evidence="3" id="KW-1185">Reference proteome</keyword>
<feature type="compositionally biased region" description="Pro residues" evidence="1">
    <location>
        <begin position="11"/>
        <end position="20"/>
    </location>
</feature>
<dbReference type="EMBL" id="BNAT01000002">
    <property type="protein sequence ID" value="GHH82779.1"/>
    <property type="molecule type" value="Genomic_DNA"/>
</dbReference>
<comment type="caution">
    <text evidence="2">The sequence shown here is derived from an EMBL/GenBank/DDBJ whole genome shotgun (WGS) entry which is preliminary data.</text>
</comment>
<organism evidence="2 3">
    <name type="scientific">Streptomyces capitiformicae</name>
    <dbReference type="NCBI Taxonomy" id="2014920"/>
    <lineage>
        <taxon>Bacteria</taxon>
        <taxon>Bacillati</taxon>
        <taxon>Actinomycetota</taxon>
        <taxon>Actinomycetes</taxon>
        <taxon>Kitasatosporales</taxon>
        <taxon>Streptomycetaceae</taxon>
        <taxon>Streptomyces</taxon>
    </lineage>
</organism>
<evidence type="ECO:0000256" key="1">
    <source>
        <dbReference type="SAM" id="MobiDB-lite"/>
    </source>
</evidence>
<evidence type="ECO:0000313" key="3">
    <source>
        <dbReference type="Proteomes" id="UP000603227"/>
    </source>
</evidence>
<accession>A0A919L443</accession>
<dbReference type="AlphaFoldDB" id="A0A919L443"/>
<reference evidence="2" key="2">
    <citation type="submission" date="2020-09" db="EMBL/GenBank/DDBJ databases">
        <authorList>
            <person name="Sun Q."/>
            <person name="Zhou Y."/>
        </authorList>
    </citation>
    <scope>NUCLEOTIDE SEQUENCE</scope>
    <source>
        <strain evidence="2">CGMCC 4.7403</strain>
    </source>
</reference>
<name>A0A919L443_9ACTN</name>
<evidence type="ECO:0000313" key="2">
    <source>
        <dbReference type="EMBL" id="GHH82779.1"/>
    </source>
</evidence>
<dbReference type="Proteomes" id="UP000603227">
    <property type="component" value="Unassembled WGS sequence"/>
</dbReference>
<feature type="region of interest" description="Disordered" evidence="1">
    <location>
        <begin position="1"/>
        <end position="20"/>
    </location>
</feature>
<protein>
    <submittedName>
        <fullName evidence="2">Uncharacterized protein</fullName>
    </submittedName>
</protein>